<dbReference type="AlphaFoldDB" id="A0AAV7HLE5"/>
<dbReference type="Pfam" id="PF12146">
    <property type="entry name" value="Hydrolase_4"/>
    <property type="match status" value="1"/>
</dbReference>
<dbReference type="EMBL" id="JAGFBR010000003">
    <property type="protein sequence ID" value="KAH0469222.1"/>
    <property type="molecule type" value="Genomic_DNA"/>
</dbReference>
<gene>
    <name evidence="2" type="ORF">IEQ34_002454</name>
</gene>
<comment type="caution">
    <text evidence="2">The sequence shown here is derived from an EMBL/GenBank/DDBJ whole genome shotgun (WGS) entry which is preliminary data.</text>
</comment>
<dbReference type="InterPro" id="IPR029058">
    <property type="entry name" value="AB_hydrolase_fold"/>
</dbReference>
<name>A0AAV7HLE5_DENCH</name>
<accession>A0AAV7HLE5</accession>
<keyword evidence="3" id="KW-1185">Reference proteome</keyword>
<dbReference type="SUPFAM" id="SSF53474">
    <property type="entry name" value="alpha/beta-Hydrolases"/>
    <property type="match status" value="1"/>
</dbReference>
<sequence>MPAAGKDGVAGAPRNFWGDTPATEEEYYASQGIHGTKSYFSSPHGASLFTRSWMPLTPPLAAVFMIHGYGNDISWTFQSTPIFLARSGFACFALDLPGQGHSSGLRAFVPDLRAVADDCITFFRSTLYSNPSLLALPKFLYGESMGGALCLLIHLRLKDLQNDDKDWSGAILVAPMCKIADDMRPRWPIPEILTLVARFLPTLPVVPTGDLVEKSVKVKEKRDVAMANPMRYLGKPRLGTVLELLRATDELSRRLPEVSMPFLVLHGSGDVVTDPAVSKELYATARSDDKSIKIYDGLWHSLQFGETEENVEMFRRDVLNWLDRRCGRGDGGDAATAALWTVEACSLGTFGHELLCRWELKVIVLQL</sequence>
<organism evidence="2 3">
    <name type="scientific">Dendrobium chrysotoxum</name>
    <name type="common">Orchid</name>
    <dbReference type="NCBI Taxonomy" id="161865"/>
    <lineage>
        <taxon>Eukaryota</taxon>
        <taxon>Viridiplantae</taxon>
        <taxon>Streptophyta</taxon>
        <taxon>Embryophyta</taxon>
        <taxon>Tracheophyta</taxon>
        <taxon>Spermatophyta</taxon>
        <taxon>Magnoliopsida</taxon>
        <taxon>Liliopsida</taxon>
        <taxon>Asparagales</taxon>
        <taxon>Orchidaceae</taxon>
        <taxon>Epidendroideae</taxon>
        <taxon>Malaxideae</taxon>
        <taxon>Dendrobiinae</taxon>
        <taxon>Dendrobium</taxon>
    </lineage>
</organism>
<reference evidence="2 3" key="1">
    <citation type="journal article" date="2021" name="Hortic Res">
        <title>Chromosome-scale assembly of the Dendrobium chrysotoxum genome enhances the understanding of orchid evolution.</title>
        <authorList>
            <person name="Zhang Y."/>
            <person name="Zhang G.Q."/>
            <person name="Zhang D."/>
            <person name="Liu X.D."/>
            <person name="Xu X.Y."/>
            <person name="Sun W.H."/>
            <person name="Yu X."/>
            <person name="Zhu X."/>
            <person name="Wang Z.W."/>
            <person name="Zhao X."/>
            <person name="Zhong W.Y."/>
            <person name="Chen H."/>
            <person name="Yin W.L."/>
            <person name="Huang T."/>
            <person name="Niu S.C."/>
            <person name="Liu Z.J."/>
        </authorList>
    </citation>
    <scope>NUCLEOTIDE SEQUENCE [LARGE SCALE GENOMIC DNA]</scope>
    <source>
        <strain evidence="2">Lindl</strain>
    </source>
</reference>
<evidence type="ECO:0000313" key="3">
    <source>
        <dbReference type="Proteomes" id="UP000775213"/>
    </source>
</evidence>
<protein>
    <recommendedName>
        <fullName evidence="1">Serine aminopeptidase S33 domain-containing protein</fullName>
    </recommendedName>
</protein>
<proteinExistence type="predicted"/>
<dbReference type="InterPro" id="IPR051044">
    <property type="entry name" value="MAG_DAG_Lipase"/>
</dbReference>
<feature type="domain" description="Serine aminopeptidase S33" evidence="1">
    <location>
        <begin position="58"/>
        <end position="303"/>
    </location>
</feature>
<dbReference type="Proteomes" id="UP000775213">
    <property type="component" value="Unassembled WGS sequence"/>
</dbReference>
<evidence type="ECO:0000313" key="2">
    <source>
        <dbReference type="EMBL" id="KAH0469222.1"/>
    </source>
</evidence>
<dbReference type="InterPro" id="IPR022742">
    <property type="entry name" value="Hydrolase_4"/>
</dbReference>
<dbReference type="Gene3D" id="3.40.50.1820">
    <property type="entry name" value="alpha/beta hydrolase"/>
    <property type="match status" value="1"/>
</dbReference>
<evidence type="ECO:0000259" key="1">
    <source>
        <dbReference type="Pfam" id="PF12146"/>
    </source>
</evidence>
<dbReference type="PANTHER" id="PTHR11614">
    <property type="entry name" value="PHOSPHOLIPASE-RELATED"/>
    <property type="match status" value="1"/>
</dbReference>